<dbReference type="EMBL" id="AKHW03003201">
    <property type="protein sequence ID" value="KYO35544.1"/>
    <property type="molecule type" value="Genomic_DNA"/>
</dbReference>
<comment type="caution">
    <text evidence="1">The sequence shown here is derived from an EMBL/GenBank/DDBJ whole genome shotgun (WGS) entry which is preliminary data.</text>
</comment>
<protein>
    <submittedName>
        <fullName evidence="1">Uncharacterized protein</fullName>
    </submittedName>
</protein>
<sequence length="136" mass="15196">MAMTNTHENGWIRLLLTSVPIMGVAFSPKAGTLKTCEENAVQARWQWDILSVKLTVILHQSPAGGQELMTGLSVQFSTAVGQRWRRLIPIPYRLSQEDQPATGLEYPGNDHVPGAGCQMCVRLSDYRNRHFRGFVS</sequence>
<name>A0A151NFJ7_ALLMI</name>
<evidence type="ECO:0000313" key="1">
    <source>
        <dbReference type="EMBL" id="KYO35544.1"/>
    </source>
</evidence>
<keyword evidence="2" id="KW-1185">Reference proteome</keyword>
<proteinExistence type="predicted"/>
<dbReference type="Proteomes" id="UP000050525">
    <property type="component" value="Unassembled WGS sequence"/>
</dbReference>
<evidence type="ECO:0000313" key="2">
    <source>
        <dbReference type="Proteomes" id="UP000050525"/>
    </source>
</evidence>
<reference evidence="1 2" key="1">
    <citation type="journal article" date="2012" name="Genome Biol.">
        <title>Sequencing three crocodilian genomes to illuminate the evolution of archosaurs and amniotes.</title>
        <authorList>
            <person name="St John J.A."/>
            <person name="Braun E.L."/>
            <person name="Isberg S.R."/>
            <person name="Miles L.G."/>
            <person name="Chong A.Y."/>
            <person name="Gongora J."/>
            <person name="Dalzell P."/>
            <person name="Moran C."/>
            <person name="Bed'hom B."/>
            <person name="Abzhanov A."/>
            <person name="Burgess S.C."/>
            <person name="Cooksey A.M."/>
            <person name="Castoe T.A."/>
            <person name="Crawford N.G."/>
            <person name="Densmore L.D."/>
            <person name="Drew J.C."/>
            <person name="Edwards S.V."/>
            <person name="Faircloth B.C."/>
            <person name="Fujita M.K."/>
            <person name="Greenwold M.J."/>
            <person name="Hoffmann F.G."/>
            <person name="Howard J.M."/>
            <person name="Iguchi T."/>
            <person name="Janes D.E."/>
            <person name="Khan S.Y."/>
            <person name="Kohno S."/>
            <person name="de Koning A.J."/>
            <person name="Lance S.L."/>
            <person name="McCarthy F.M."/>
            <person name="McCormack J.E."/>
            <person name="Merchant M.E."/>
            <person name="Peterson D.G."/>
            <person name="Pollock D.D."/>
            <person name="Pourmand N."/>
            <person name="Raney B.J."/>
            <person name="Roessler K.A."/>
            <person name="Sanford J.R."/>
            <person name="Sawyer R.H."/>
            <person name="Schmidt C.J."/>
            <person name="Triplett E.W."/>
            <person name="Tuberville T.D."/>
            <person name="Venegas-Anaya M."/>
            <person name="Howard J.T."/>
            <person name="Jarvis E.D."/>
            <person name="Guillette L.J.Jr."/>
            <person name="Glenn T.C."/>
            <person name="Green R.E."/>
            <person name="Ray D.A."/>
        </authorList>
    </citation>
    <scope>NUCLEOTIDE SEQUENCE [LARGE SCALE GENOMIC DNA]</scope>
    <source>
        <strain evidence="1">KSC_2009_1</strain>
    </source>
</reference>
<accession>A0A151NFJ7</accession>
<organism evidence="1 2">
    <name type="scientific">Alligator mississippiensis</name>
    <name type="common">American alligator</name>
    <dbReference type="NCBI Taxonomy" id="8496"/>
    <lineage>
        <taxon>Eukaryota</taxon>
        <taxon>Metazoa</taxon>
        <taxon>Chordata</taxon>
        <taxon>Craniata</taxon>
        <taxon>Vertebrata</taxon>
        <taxon>Euteleostomi</taxon>
        <taxon>Archelosauria</taxon>
        <taxon>Archosauria</taxon>
        <taxon>Crocodylia</taxon>
        <taxon>Alligatoridae</taxon>
        <taxon>Alligatorinae</taxon>
        <taxon>Alligator</taxon>
    </lineage>
</organism>
<dbReference type="AlphaFoldDB" id="A0A151NFJ7"/>
<gene>
    <name evidence="1" type="ORF">Y1Q_0008098</name>
</gene>